<dbReference type="GO" id="GO:0015344">
    <property type="term" value="F:siderophore uptake transmembrane transporter activity"/>
    <property type="evidence" value="ECO:0007669"/>
    <property type="project" value="TreeGrafter"/>
</dbReference>
<dbReference type="PROSITE" id="PS52016">
    <property type="entry name" value="TONB_DEPENDENT_REC_3"/>
    <property type="match status" value="1"/>
</dbReference>
<evidence type="ECO:0000256" key="6">
    <source>
        <dbReference type="ARBA" id="ARBA00023077"/>
    </source>
</evidence>
<evidence type="ECO:0000256" key="4">
    <source>
        <dbReference type="ARBA" id="ARBA00022692"/>
    </source>
</evidence>
<dbReference type="Pfam" id="PF00593">
    <property type="entry name" value="TonB_dep_Rec_b-barrel"/>
    <property type="match status" value="1"/>
</dbReference>
<keyword evidence="6 11" id="KW-0798">TonB box</keyword>
<dbReference type="PANTHER" id="PTHR30069:SF29">
    <property type="entry name" value="HEMOGLOBIN AND HEMOGLOBIN-HAPTOGLOBIN-BINDING PROTEIN 1-RELATED"/>
    <property type="match status" value="1"/>
</dbReference>
<evidence type="ECO:0000256" key="3">
    <source>
        <dbReference type="ARBA" id="ARBA00022452"/>
    </source>
</evidence>
<keyword evidence="4 10" id="KW-0812">Transmembrane</keyword>
<evidence type="ECO:0000256" key="2">
    <source>
        <dbReference type="ARBA" id="ARBA00022448"/>
    </source>
</evidence>
<dbReference type="InterPro" id="IPR037066">
    <property type="entry name" value="Plug_dom_sf"/>
</dbReference>
<dbReference type="InterPro" id="IPR039426">
    <property type="entry name" value="TonB-dep_rcpt-like"/>
</dbReference>
<dbReference type="AlphaFoldDB" id="D1QRJ9"/>
<dbReference type="GO" id="GO:0044718">
    <property type="term" value="P:siderophore transmembrane transport"/>
    <property type="evidence" value="ECO:0007669"/>
    <property type="project" value="TreeGrafter"/>
</dbReference>
<evidence type="ECO:0000313" key="16">
    <source>
        <dbReference type="Proteomes" id="UP000004079"/>
    </source>
</evidence>
<dbReference type="Pfam" id="PF07715">
    <property type="entry name" value="Plug"/>
    <property type="match status" value="1"/>
</dbReference>
<keyword evidence="2 10" id="KW-0813">Transport</keyword>
<dbReference type="Gene3D" id="2.60.40.1120">
    <property type="entry name" value="Carboxypeptidase-like, regulatory domain"/>
    <property type="match status" value="1"/>
</dbReference>
<feature type="signal peptide" evidence="12">
    <location>
        <begin position="1"/>
        <end position="21"/>
    </location>
</feature>
<feature type="chain" id="PRO_5003025513" evidence="12">
    <location>
        <begin position="22"/>
        <end position="739"/>
    </location>
</feature>
<evidence type="ECO:0000256" key="5">
    <source>
        <dbReference type="ARBA" id="ARBA00022729"/>
    </source>
</evidence>
<dbReference type="Pfam" id="PF13715">
    <property type="entry name" value="CarbopepD_reg_2"/>
    <property type="match status" value="1"/>
</dbReference>
<dbReference type="HOGENOM" id="CLU_008287_18_0_10"/>
<keyword evidence="7 10" id="KW-0472">Membrane</keyword>
<evidence type="ECO:0000256" key="9">
    <source>
        <dbReference type="ARBA" id="ARBA00023237"/>
    </source>
</evidence>
<reference evidence="15 16" key="1">
    <citation type="submission" date="2009-11" db="EMBL/GenBank/DDBJ databases">
        <authorList>
            <person name="Weinstock G."/>
            <person name="Sodergren E."/>
            <person name="Clifton S."/>
            <person name="Fulton L."/>
            <person name="Fulton B."/>
            <person name="Courtney L."/>
            <person name="Fronick C."/>
            <person name="Harrison M."/>
            <person name="Strong C."/>
            <person name="Farmer C."/>
            <person name="Delahaunty K."/>
            <person name="Markovic C."/>
            <person name="Hall O."/>
            <person name="Minx P."/>
            <person name="Tomlinson C."/>
            <person name="Mitreva M."/>
            <person name="Nelson J."/>
            <person name="Hou S."/>
            <person name="Wollam A."/>
            <person name="Pepin K.H."/>
            <person name="Johnson M."/>
            <person name="Bhonagiri V."/>
            <person name="Nash W.E."/>
            <person name="Warren W."/>
            <person name="Chinwalla A."/>
            <person name="Mardis E.R."/>
            <person name="Wilson R.K."/>
        </authorList>
    </citation>
    <scope>NUCLEOTIDE SEQUENCE [LARGE SCALE GENOMIC DNA]</scope>
    <source>
        <strain evidence="15 16">F0302</strain>
    </source>
</reference>
<evidence type="ECO:0000256" key="11">
    <source>
        <dbReference type="RuleBase" id="RU003357"/>
    </source>
</evidence>
<organism evidence="15 16">
    <name type="scientific">Segatella oris F0302</name>
    <dbReference type="NCBI Taxonomy" id="649760"/>
    <lineage>
        <taxon>Bacteria</taxon>
        <taxon>Pseudomonadati</taxon>
        <taxon>Bacteroidota</taxon>
        <taxon>Bacteroidia</taxon>
        <taxon>Bacteroidales</taxon>
        <taxon>Prevotellaceae</taxon>
        <taxon>Segatella</taxon>
    </lineage>
</organism>
<evidence type="ECO:0000313" key="15">
    <source>
        <dbReference type="EMBL" id="EFB32074.1"/>
    </source>
</evidence>
<sequence>MKRFSFILVLLLTVALVTVNANVPANPPNYIIKGVVMTANGEPLAGASIVVEGTNINCGSNSKGEFSLNVQKDKVYKLRVSYLGYTPRLITVPASGHPPLKIKLQPSETALNELVVTGSRYERQLKDVPVITRVISREEIETVNPVDFTTLLEYTLPGIQFYYNTMSQVPEITYQGMDAKAVLFLLDGERISGESGDSNIDYSRFNINDIERIEVVRGAASTLYDSRAIGGVINIITKKSVRPFTASMHTRYAGKKGQSYSASAGVNLHRFSSLTSFGWRKRDSYLVKDEQGKQKEIINPDGSVTKSKTDPVAFNIYGYSIMDVSQKLSYNFSDRFTGSARISYYTNKRDKYDNARYYQRYRDLILSGKLKWQFADNQNLDLSYIRDNYIKDNVYVDDDERVYGNVNSTIRLYYTGMFGKHTLSGGVDLLREDMKHHFMKDTATVHMKQYSFCLQDDWQLTNKMNVVVGVRGDKGGSYRLHFTPKVSVLYRPLKTITLRAGYSQGYRIPNLKELYQEFNMGGMGIMMYGNKDLKPEEGTQISASVEYDYKGLNLSVSTYHNRYKNKISYEYISPGKSWNMKYVNALNVKTTGVEVTANYKLPFGLRFSGGYSYVYDYDERDGYNMSWVRPHSARLSSVYKHRFGKTTESVAFNTSWVSSITRYAYSSSDKTYTKTKYDPRTLCSLNLRSELPRGIAIGLMVDNIFNYRDKAVDSAVQLPENGRTFVATVSVNIADMFKL</sequence>
<dbReference type="InterPro" id="IPR000531">
    <property type="entry name" value="Beta-barrel_TonB"/>
</dbReference>
<dbReference type="PANTHER" id="PTHR30069">
    <property type="entry name" value="TONB-DEPENDENT OUTER MEMBRANE RECEPTOR"/>
    <property type="match status" value="1"/>
</dbReference>
<protein>
    <submittedName>
        <fullName evidence="15">TonB-dependent receptor</fullName>
    </submittedName>
</protein>
<dbReference type="Gene3D" id="2.170.130.10">
    <property type="entry name" value="TonB-dependent receptor, plug domain"/>
    <property type="match status" value="1"/>
</dbReference>
<dbReference type="SUPFAM" id="SSF49464">
    <property type="entry name" value="Carboxypeptidase regulatory domain-like"/>
    <property type="match status" value="1"/>
</dbReference>
<feature type="domain" description="TonB-dependent receptor plug" evidence="14">
    <location>
        <begin position="125"/>
        <end position="232"/>
    </location>
</feature>
<proteinExistence type="inferred from homology"/>
<evidence type="ECO:0000256" key="8">
    <source>
        <dbReference type="ARBA" id="ARBA00023170"/>
    </source>
</evidence>
<evidence type="ECO:0000259" key="13">
    <source>
        <dbReference type="Pfam" id="PF00593"/>
    </source>
</evidence>
<dbReference type="EMBL" id="ACUZ02000030">
    <property type="protein sequence ID" value="EFB32074.1"/>
    <property type="molecule type" value="Genomic_DNA"/>
</dbReference>
<keyword evidence="3 10" id="KW-1134">Transmembrane beta strand</keyword>
<keyword evidence="8 15" id="KW-0675">Receptor</keyword>
<accession>D1QRJ9</accession>
<dbReference type="RefSeq" id="WP_004372986.1">
    <property type="nucleotide sequence ID" value="NZ_GG703885.1"/>
</dbReference>
<evidence type="ECO:0000256" key="12">
    <source>
        <dbReference type="SAM" id="SignalP"/>
    </source>
</evidence>
<keyword evidence="5 12" id="KW-0732">Signal</keyword>
<evidence type="ECO:0000259" key="14">
    <source>
        <dbReference type="Pfam" id="PF07715"/>
    </source>
</evidence>
<feature type="domain" description="TonB-dependent receptor-like beta-barrel" evidence="13">
    <location>
        <begin position="311"/>
        <end position="704"/>
    </location>
</feature>
<evidence type="ECO:0000256" key="10">
    <source>
        <dbReference type="PROSITE-ProRule" id="PRU01360"/>
    </source>
</evidence>
<dbReference type="Proteomes" id="UP000004079">
    <property type="component" value="Unassembled WGS sequence"/>
</dbReference>
<dbReference type="SUPFAM" id="SSF56935">
    <property type="entry name" value="Porins"/>
    <property type="match status" value="1"/>
</dbReference>
<dbReference type="InterPro" id="IPR036942">
    <property type="entry name" value="Beta-barrel_TonB_sf"/>
</dbReference>
<comment type="caution">
    <text evidence="15">The sequence shown here is derived from an EMBL/GenBank/DDBJ whole genome shotgun (WGS) entry which is preliminary data.</text>
</comment>
<gene>
    <name evidence="15" type="ORF">HMPREF0971_01605</name>
</gene>
<comment type="subcellular location">
    <subcellularLocation>
        <location evidence="1 10">Cell outer membrane</location>
        <topology evidence="1 10">Multi-pass membrane protein</topology>
    </subcellularLocation>
</comment>
<comment type="similarity">
    <text evidence="10 11">Belongs to the TonB-dependent receptor family.</text>
</comment>
<evidence type="ECO:0000256" key="1">
    <source>
        <dbReference type="ARBA" id="ARBA00004571"/>
    </source>
</evidence>
<evidence type="ECO:0000256" key="7">
    <source>
        <dbReference type="ARBA" id="ARBA00023136"/>
    </source>
</evidence>
<dbReference type="GO" id="GO:0009279">
    <property type="term" value="C:cell outer membrane"/>
    <property type="evidence" value="ECO:0007669"/>
    <property type="project" value="UniProtKB-SubCell"/>
</dbReference>
<dbReference type="InterPro" id="IPR008969">
    <property type="entry name" value="CarboxyPept-like_regulatory"/>
</dbReference>
<dbReference type="Gene3D" id="2.40.170.20">
    <property type="entry name" value="TonB-dependent receptor, beta-barrel domain"/>
    <property type="match status" value="1"/>
</dbReference>
<name>D1QRJ9_9BACT</name>
<dbReference type="InterPro" id="IPR012910">
    <property type="entry name" value="Plug_dom"/>
</dbReference>
<keyword evidence="9 10" id="KW-0998">Cell outer membrane</keyword>
<dbReference type="CDD" id="cd01347">
    <property type="entry name" value="ligand_gated_channel"/>
    <property type="match status" value="1"/>
</dbReference>
<dbReference type="STRING" id="649760.HMPREF0971_01605"/>